<dbReference type="InterPro" id="IPR053139">
    <property type="entry name" value="Surface_bspA-like"/>
</dbReference>
<name>A2EUT4_TRIV3</name>
<dbReference type="PANTHER" id="PTHR45661:SF3">
    <property type="entry name" value="IG-LIKE DOMAIN-CONTAINING PROTEIN"/>
    <property type="match status" value="1"/>
</dbReference>
<accession>A2EUT4</accession>
<dbReference type="PANTHER" id="PTHR45661">
    <property type="entry name" value="SURFACE ANTIGEN"/>
    <property type="match status" value="1"/>
</dbReference>
<dbReference type="KEGG" id="tva:4761394"/>
<dbReference type="InterPro" id="IPR026906">
    <property type="entry name" value="LRR_5"/>
</dbReference>
<dbReference type="STRING" id="5722.A2EUT4"/>
<dbReference type="InParanoid" id="A2EUT4"/>
<dbReference type="VEuPathDB" id="TrichDB:TVAGG3_0192050"/>
<gene>
    <name evidence="1" type="ORF">TVAG_041950</name>
</gene>
<protein>
    <recommendedName>
        <fullName evidence="3">Surface antigen BspA-like</fullName>
    </recommendedName>
</protein>
<dbReference type="VEuPathDB" id="TrichDB:TVAG_041950"/>
<evidence type="ECO:0008006" key="3">
    <source>
        <dbReference type="Google" id="ProtNLM"/>
    </source>
</evidence>
<dbReference type="InterPro" id="IPR032675">
    <property type="entry name" value="LRR_dom_sf"/>
</dbReference>
<proteinExistence type="predicted"/>
<evidence type="ECO:0000313" key="2">
    <source>
        <dbReference type="Proteomes" id="UP000001542"/>
    </source>
</evidence>
<dbReference type="Pfam" id="PF13306">
    <property type="entry name" value="LRR_5"/>
    <property type="match status" value="2"/>
</dbReference>
<dbReference type="Gene3D" id="3.80.10.10">
    <property type="entry name" value="Ribonuclease Inhibitor"/>
    <property type="match status" value="2"/>
</dbReference>
<sequence>MINDYCFAYCNNLENINLPSSVSTVGIYAFTDTKIKSMKFDKNCTIQNFGSFAFAGATYLETINIPTTVQSLGDNLFQSTKISQFIVPNLVENISNYCFKDCSLLKTFIIPDNCSLQSIGFGCFQGCRNLSSFVCQDKRYFEVDNGALFNSGRSNLICFPPASSIKHFCFSQNVNRIAVCAFLDCINIESIAIPDNSVVSIGAQAFAYCINLKSINIPLYVTTVDANAFLGCKNLNCGVLIDSKNKDFIKNLITTGGLSYSATKACGIITCFQRVTDVSRIGYSSIAVFIMM</sequence>
<dbReference type="AlphaFoldDB" id="A2EUT4"/>
<dbReference type="EMBL" id="DS113501">
    <property type="protein sequence ID" value="EAY03543.1"/>
    <property type="molecule type" value="Genomic_DNA"/>
</dbReference>
<evidence type="ECO:0000313" key="1">
    <source>
        <dbReference type="EMBL" id="EAY03543.1"/>
    </source>
</evidence>
<reference evidence="1" key="2">
    <citation type="journal article" date="2007" name="Science">
        <title>Draft genome sequence of the sexually transmitted pathogen Trichomonas vaginalis.</title>
        <authorList>
            <person name="Carlton J.M."/>
            <person name="Hirt R.P."/>
            <person name="Silva J.C."/>
            <person name="Delcher A.L."/>
            <person name="Schatz M."/>
            <person name="Zhao Q."/>
            <person name="Wortman J.R."/>
            <person name="Bidwell S.L."/>
            <person name="Alsmark U.C.M."/>
            <person name="Besteiro S."/>
            <person name="Sicheritz-Ponten T."/>
            <person name="Noel C.J."/>
            <person name="Dacks J.B."/>
            <person name="Foster P.G."/>
            <person name="Simillion C."/>
            <person name="Van de Peer Y."/>
            <person name="Miranda-Saavedra D."/>
            <person name="Barton G.J."/>
            <person name="Westrop G.D."/>
            <person name="Mueller S."/>
            <person name="Dessi D."/>
            <person name="Fiori P.L."/>
            <person name="Ren Q."/>
            <person name="Paulsen I."/>
            <person name="Zhang H."/>
            <person name="Bastida-Corcuera F.D."/>
            <person name="Simoes-Barbosa A."/>
            <person name="Brown M.T."/>
            <person name="Hayes R.D."/>
            <person name="Mukherjee M."/>
            <person name="Okumura C.Y."/>
            <person name="Schneider R."/>
            <person name="Smith A.J."/>
            <person name="Vanacova S."/>
            <person name="Villalvazo M."/>
            <person name="Haas B.J."/>
            <person name="Pertea M."/>
            <person name="Feldblyum T.V."/>
            <person name="Utterback T.R."/>
            <person name="Shu C.L."/>
            <person name="Osoegawa K."/>
            <person name="de Jong P.J."/>
            <person name="Hrdy I."/>
            <person name="Horvathova L."/>
            <person name="Zubacova Z."/>
            <person name="Dolezal P."/>
            <person name="Malik S.B."/>
            <person name="Logsdon J.M. Jr."/>
            <person name="Henze K."/>
            <person name="Gupta A."/>
            <person name="Wang C.C."/>
            <person name="Dunne R.L."/>
            <person name="Upcroft J.A."/>
            <person name="Upcroft P."/>
            <person name="White O."/>
            <person name="Salzberg S.L."/>
            <person name="Tang P."/>
            <person name="Chiu C.-H."/>
            <person name="Lee Y.-S."/>
            <person name="Embley T.M."/>
            <person name="Coombs G.H."/>
            <person name="Mottram J.C."/>
            <person name="Tachezy J."/>
            <person name="Fraser-Liggett C.M."/>
            <person name="Johnson P.J."/>
        </authorList>
    </citation>
    <scope>NUCLEOTIDE SEQUENCE [LARGE SCALE GENOMIC DNA]</scope>
    <source>
        <strain evidence="1">G3</strain>
    </source>
</reference>
<dbReference type="SUPFAM" id="SSF52058">
    <property type="entry name" value="L domain-like"/>
    <property type="match status" value="1"/>
</dbReference>
<dbReference type="SMR" id="A2EUT4"/>
<dbReference type="RefSeq" id="XP_001315766.1">
    <property type="nucleotide sequence ID" value="XM_001315731.1"/>
</dbReference>
<reference evidence="1" key="1">
    <citation type="submission" date="2006-10" db="EMBL/GenBank/DDBJ databases">
        <authorList>
            <person name="Amadeo P."/>
            <person name="Zhao Q."/>
            <person name="Wortman J."/>
            <person name="Fraser-Liggett C."/>
            <person name="Carlton J."/>
        </authorList>
    </citation>
    <scope>NUCLEOTIDE SEQUENCE</scope>
    <source>
        <strain evidence="1">G3</strain>
    </source>
</reference>
<dbReference type="Proteomes" id="UP000001542">
    <property type="component" value="Unassembled WGS sequence"/>
</dbReference>
<keyword evidence="2" id="KW-1185">Reference proteome</keyword>
<organism evidence="1 2">
    <name type="scientific">Trichomonas vaginalis (strain ATCC PRA-98 / G3)</name>
    <dbReference type="NCBI Taxonomy" id="412133"/>
    <lineage>
        <taxon>Eukaryota</taxon>
        <taxon>Metamonada</taxon>
        <taxon>Parabasalia</taxon>
        <taxon>Trichomonadida</taxon>
        <taxon>Trichomonadidae</taxon>
        <taxon>Trichomonas</taxon>
    </lineage>
</organism>